<dbReference type="Pfam" id="PF03704">
    <property type="entry name" value="BTAD"/>
    <property type="match status" value="1"/>
</dbReference>
<dbReference type="GO" id="GO:0003677">
    <property type="term" value="F:DNA binding"/>
    <property type="evidence" value="ECO:0007669"/>
    <property type="project" value="UniProtKB-KW"/>
</dbReference>
<dbReference type="InterPro" id="IPR011990">
    <property type="entry name" value="TPR-like_helical_dom_sf"/>
</dbReference>
<dbReference type="Proteomes" id="UP000219514">
    <property type="component" value="Unassembled WGS sequence"/>
</dbReference>
<reference evidence="2 3" key="1">
    <citation type="submission" date="2017-09" db="EMBL/GenBank/DDBJ databases">
        <authorList>
            <person name="Ehlers B."/>
            <person name="Leendertz F.H."/>
        </authorList>
    </citation>
    <scope>NUCLEOTIDE SEQUENCE [LARGE SCALE GENOMIC DNA]</scope>
    <source>
        <strain evidence="2 3">DSM 46844</strain>
    </source>
</reference>
<keyword evidence="3" id="KW-1185">Reference proteome</keyword>
<protein>
    <submittedName>
        <fullName evidence="2">DNA-binding transcriptional activator of the SARP family</fullName>
    </submittedName>
</protein>
<evidence type="ECO:0000313" key="3">
    <source>
        <dbReference type="Proteomes" id="UP000219514"/>
    </source>
</evidence>
<dbReference type="SMART" id="SM01043">
    <property type="entry name" value="BTAD"/>
    <property type="match status" value="1"/>
</dbReference>
<dbReference type="PANTHER" id="PTHR35807">
    <property type="entry name" value="TRANSCRIPTIONAL REGULATOR REDD-RELATED"/>
    <property type="match status" value="1"/>
</dbReference>
<evidence type="ECO:0000259" key="1">
    <source>
        <dbReference type="SMART" id="SM01043"/>
    </source>
</evidence>
<proteinExistence type="predicted"/>
<feature type="domain" description="Bacterial transcriptional activator" evidence="1">
    <location>
        <begin position="99"/>
        <end position="237"/>
    </location>
</feature>
<dbReference type="InterPro" id="IPR051677">
    <property type="entry name" value="AfsR-DnrI-RedD_regulator"/>
</dbReference>
<dbReference type="EMBL" id="OBDO01000004">
    <property type="protein sequence ID" value="SNX96656.1"/>
    <property type="molecule type" value="Genomic_DNA"/>
</dbReference>
<dbReference type="InterPro" id="IPR005158">
    <property type="entry name" value="BTAD"/>
</dbReference>
<dbReference type="SUPFAM" id="SSF48452">
    <property type="entry name" value="TPR-like"/>
    <property type="match status" value="1"/>
</dbReference>
<organism evidence="2 3">
    <name type="scientific">Geodermatophilus sabuli</name>
    <dbReference type="NCBI Taxonomy" id="1564158"/>
    <lineage>
        <taxon>Bacteria</taxon>
        <taxon>Bacillati</taxon>
        <taxon>Actinomycetota</taxon>
        <taxon>Actinomycetes</taxon>
        <taxon>Geodermatophilales</taxon>
        <taxon>Geodermatophilaceae</taxon>
        <taxon>Geodermatophilus</taxon>
    </lineage>
</organism>
<dbReference type="RefSeq" id="WP_097206646.1">
    <property type="nucleotide sequence ID" value="NZ_JACHXB010000002.1"/>
</dbReference>
<keyword evidence="2" id="KW-0238">DNA-binding</keyword>
<dbReference type="OrthoDB" id="5509004at2"/>
<dbReference type="Gene3D" id="1.25.40.10">
    <property type="entry name" value="Tetratricopeptide repeat domain"/>
    <property type="match status" value="1"/>
</dbReference>
<sequence length="267" mass="28356">MNASTARVSLLDGFRVSVDDVAAGTTVGGLPHGLQRLIAHLSLCGRPARGAIAGQLWPDVPEAHAHGSLRSALWRVQRAVPGLVEVSGSAVTLAAGVRVDVGEFVDWAHAVLDPAIRVDRIAAPAAALAGELLPGWYDDWVLLERERLRQLRMHALEVLADKLALAGRYGEAVQAAYAAVRDEPLRESAHRAIVRVHLAEGNVAEAMRAYRVFRDTLLRELGVPPTRQMEDLVSRAQLRPGAGGLVAGSAARLRPLAVPPAAVVPGA</sequence>
<name>A0A285EF03_9ACTN</name>
<accession>A0A285EF03</accession>
<evidence type="ECO:0000313" key="2">
    <source>
        <dbReference type="EMBL" id="SNX96656.1"/>
    </source>
</evidence>
<dbReference type="AlphaFoldDB" id="A0A285EF03"/>
<gene>
    <name evidence="2" type="ORF">SAMN06893097_104371</name>
</gene>